<feature type="transmembrane region" description="Helical" evidence="2">
    <location>
        <begin position="158"/>
        <end position="176"/>
    </location>
</feature>
<feature type="transmembrane region" description="Helical" evidence="2">
    <location>
        <begin position="6"/>
        <end position="26"/>
    </location>
</feature>
<keyword evidence="2" id="KW-0472">Membrane</keyword>
<gene>
    <name evidence="3" type="ORF">IWW36_004770</name>
</gene>
<feature type="transmembrane region" description="Helical" evidence="2">
    <location>
        <begin position="81"/>
        <end position="104"/>
    </location>
</feature>
<feature type="transmembrane region" description="Helical" evidence="2">
    <location>
        <begin position="38"/>
        <end position="61"/>
    </location>
</feature>
<reference evidence="3" key="1">
    <citation type="submission" date="2022-07" db="EMBL/GenBank/DDBJ databases">
        <title>Phylogenomic reconstructions and comparative analyses of Kickxellomycotina fungi.</title>
        <authorList>
            <person name="Reynolds N.K."/>
            <person name="Stajich J.E."/>
            <person name="Barry K."/>
            <person name="Grigoriev I.V."/>
            <person name="Crous P."/>
            <person name="Smith M.E."/>
        </authorList>
    </citation>
    <scope>NUCLEOTIDE SEQUENCE</scope>
    <source>
        <strain evidence="3">NRRL 1566</strain>
    </source>
</reference>
<feature type="non-terminal residue" evidence="3">
    <location>
        <position position="1"/>
    </location>
</feature>
<feature type="transmembrane region" description="Helical" evidence="2">
    <location>
        <begin position="116"/>
        <end position="138"/>
    </location>
</feature>
<dbReference type="OrthoDB" id="5527222at2759"/>
<comment type="caution">
    <text evidence="3">The sequence shown here is derived from an EMBL/GenBank/DDBJ whole genome shotgun (WGS) entry which is preliminary data.</text>
</comment>
<evidence type="ECO:0000256" key="1">
    <source>
        <dbReference type="SAM" id="MobiDB-lite"/>
    </source>
</evidence>
<name>A0A9W8LXQ7_9FUNG</name>
<evidence type="ECO:0000313" key="4">
    <source>
        <dbReference type="Proteomes" id="UP001139887"/>
    </source>
</evidence>
<keyword evidence="2" id="KW-0812">Transmembrane</keyword>
<feature type="compositionally biased region" description="Polar residues" evidence="1">
    <location>
        <begin position="283"/>
        <end position="292"/>
    </location>
</feature>
<dbReference type="AlphaFoldDB" id="A0A9W8LXQ7"/>
<organism evidence="3 4">
    <name type="scientific">Coemansia brasiliensis</name>
    <dbReference type="NCBI Taxonomy" id="2650707"/>
    <lineage>
        <taxon>Eukaryota</taxon>
        <taxon>Fungi</taxon>
        <taxon>Fungi incertae sedis</taxon>
        <taxon>Zoopagomycota</taxon>
        <taxon>Kickxellomycotina</taxon>
        <taxon>Kickxellomycetes</taxon>
        <taxon>Kickxellales</taxon>
        <taxon>Kickxellaceae</taxon>
        <taxon>Coemansia</taxon>
    </lineage>
</organism>
<evidence type="ECO:0000313" key="3">
    <source>
        <dbReference type="EMBL" id="KAJ2845470.1"/>
    </source>
</evidence>
<dbReference type="Proteomes" id="UP001139887">
    <property type="component" value="Unassembled WGS sequence"/>
</dbReference>
<dbReference type="EMBL" id="JANBUW010000791">
    <property type="protein sequence ID" value="KAJ2845470.1"/>
    <property type="molecule type" value="Genomic_DNA"/>
</dbReference>
<proteinExistence type="predicted"/>
<keyword evidence="2" id="KW-1133">Transmembrane helix</keyword>
<keyword evidence="4" id="KW-1185">Reference proteome</keyword>
<evidence type="ECO:0000256" key="2">
    <source>
        <dbReference type="SAM" id="Phobius"/>
    </source>
</evidence>
<protein>
    <submittedName>
        <fullName evidence="3">Uncharacterized protein</fullName>
    </submittedName>
</protein>
<accession>A0A9W8LXQ7</accession>
<feature type="region of interest" description="Disordered" evidence="1">
    <location>
        <begin position="283"/>
        <end position="302"/>
    </location>
</feature>
<sequence length="302" mass="34655">LWVIWFRVLFCYIFATLNIVRFYALDRVFNQKKPFTKVASLIAGAIVIVFNVVFCLVNQLVSDELTVQYVDTFEVCNVTQGFRIAALVTQWILWAGCAVLIFRLRNIQSSFNEFRESLAIFAVIIALLTESTVTYIHFKYYTLEKNRRIEKTLMDTVASNLIVWLIIGYPVIMSIFRRHAYEQSWVERLAKDNNKTAYEFTSNQPNTTSYAKMNDNGDSAFNNSQLNIGENETIDYQYSNMFVDPGSLRTDSSTLRTHGAYNDSELPMALRTNLHIRRPVLNSPSMFNSNSPAPLPGNRAVL</sequence>